<dbReference type="PROSITE" id="PS00211">
    <property type="entry name" value="ABC_TRANSPORTER_1"/>
    <property type="match status" value="1"/>
</dbReference>
<keyword evidence="1" id="KW-0813">Transport</keyword>
<dbReference type="CDD" id="cd03214">
    <property type="entry name" value="ABC_Iron-Siderophores_B12_Hemin"/>
    <property type="match status" value="1"/>
</dbReference>
<dbReference type="InterPro" id="IPR017871">
    <property type="entry name" value="ABC_transporter-like_CS"/>
</dbReference>
<dbReference type="Gene3D" id="3.40.50.300">
    <property type="entry name" value="P-loop containing nucleotide triphosphate hydrolases"/>
    <property type="match status" value="1"/>
</dbReference>
<comment type="caution">
    <text evidence="7">The sequence shown here is derived from an EMBL/GenBank/DDBJ whole genome shotgun (WGS) entry which is preliminary data.</text>
</comment>
<proteinExistence type="predicted"/>
<organism evidence="7 8">
    <name type="scientific">Sphingobacterium corticis</name>
    <dbReference type="NCBI Taxonomy" id="1812823"/>
    <lineage>
        <taxon>Bacteria</taxon>
        <taxon>Pseudomonadati</taxon>
        <taxon>Bacteroidota</taxon>
        <taxon>Sphingobacteriia</taxon>
        <taxon>Sphingobacteriales</taxon>
        <taxon>Sphingobacteriaceae</taxon>
        <taxon>Sphingobacterium</taxon>
    </lineage>
</organism>
<dbReference type="InterPro" id="IPR003439">
    <property type="entry name" value="ABC_transporter-like_ATP-bd"/>
</dbReference>
<evidence type="ECO:0000256" key="5">
    <source>
        <dbReference type="ARBA" id="ARBA00037066"/>
    </source>
</evidence>
<evidence type="ECO:0000256" key="2">
    <source>
        <dbReference type="ARBA" id="ARBA00022741"/>
    </source>
</evidence>
<keyword evidence="3 7" id="KW-0067">ATP-binding</keyword>
<dbReference type="RefSeq" id="WP_380867176.1">
    <property type="nucleotide sequence ID" value="NZ_JBHUMA010000004.1"/>
</dbReference>
<reference evidence="8" key="1">
    <citation type="journal article" date="2019" name="Int. J. Syst. Evol. Microbiol.">
        <title>The Global Catalogue of Microorganisms (GCM) 10K type strain sequencing project: providing services to taxonomists for standard genome sequencing and annotation.</title>
        <authorList>
            <consortium name="The Broad Institute Genomics Platform"/>
            <consortium name="The Broad Institute Genome Sequencing Center for Infectious Disease"/>
            <person name="Wu L."/>
            <person name="Ma J."/>
        </authorList>
    </citation>
    <scope>NUCLEOTIDE SEQUENCE [LARGE SCALE GENOMIC DNA]</scope>
    <source>
        <strain evidence="8">KCTC 42248</strain>
    </source>
</reference>
<keyword evidence="8" id="KW-1185">Reference proteome</keyword>
<evidence type="ECO:0000313" key="8">
    <source>
        <dbReference type="Proteomes" id="UP001597393"/>
    </source>
</evidence>
<feature type="domain" description="ABC transporter" evidence="6">
    <location>
        <begin position="2"/>
        <end position="239"/>
    </location>
</feature>
<dbReference type="SUPFAM" id="SSF52540">
    <property type="entry name" value="P-loop containing nucleoside triphosphate hydrolases"/>
    <property type="match status" value="1"/>
</dbReference>
<dbReference type="Proteomes" id="UP001597393">
    <property type="component" value="Unassembled WGS sequence"/>
</dbReference>
<dbReference type="EMBL" id="JBHUMA010000004">
    <property type="protein sequence ID" value="MFD2597792.1"/>
    <property type="molecule type" value="Genomic_DNA"/>
</dbReference>
<dbReference type="PROSITE" id="PS50893">
    <property type="entry name" value="ABC_TRANSPORTER_2"/>
    <property type="match status" value="1"/>
</dbReference>
<evidence type="ECO:0000259" key="6">
    <source>
        <dbReference type="PROSITE" id="PS50893"/>
    </source>
</evidence>
<evidence type="ECO:0000256" key="3">
    <source>
        <dbReference type="ARBA" id="ARBA00022840"/>
    </source>
</evidence>
<comment type="function">
    <text evidence="5">Part of the ABC transporter complex HmuTUV involved in hemin import. Responsible for energy coupling to the transport system.</text>
</comment>
<dbReference type="SMART" id="SM00382">
    <property type="entry name" value="AAA"/>
    <property type="match status" value="1"/>
</dbReference>
<dbReference type="GO" id="GO:0005524">
    <property type="term" value="F:ATP binding"/>
    <property type="evidence" value="ECO:0007669"/>
    <property type="project" value="UniProtKB-KW"/>
</dbReference>
<keyword evidence="4" id="KW-1278">Translocase</keyword>
<gene>
    <name evidence="7" type="ORF">ACFSQ3_02420</name>
</gene>
<dbReference type="InterPro" id="IPR027417">
    <property type="entry name" value="P-loop_NTPase"/>
</dbReference>
<evidence type="ECO:0000256" key="4">
    <source>
        <dbReference type="ARBA" id="ARBA00022967"/>
    </source>
</evidence>
<name>A0ABW5NFP6_9SPHI</name>
<dbReference type="InterPro" id="IPR003593">
    <property type="entry name" value="AAA+_ATPase"/>
</dbReference>
<sequence>MIQVKDLSYHIDSKPILKKVNLQANVGELLAIIGPNGAGKSTLIKLLCGEIKAAQQHIVLAGRDLSKYSLKEMALKRAVLTQANDVSVNFTVKELVTMGRYPHFDVNPSTIDLEIIDQVLHEMGIAHFSDRSYHSLSGGEKQRVQLARVLAQIYESDDAILFLDEPINGLDMQYQQIILDKARQMANRGWTVVCILHDINFAARYADKILILKQGEVKHYGTPSETITAENMLEIYQTRVKVLHDPEIGYPFIIPLS</sequence>
<dbReference type="Pfam" id="PF00005">
    <property type="entry name" value="ABC_tran"/>
    <property type="match status" value="1"/>
</dbReference>
<dbReference type="PANTHER" id="PTHR42794">
    <property type="entry name" value="HEMIN IMPORT ATP-BINDING PROTEIN HMUV"/>
    <property type="match status" value="1"/>
</dbReference>
<dbReference type="NCBIfam" id="NF010068">
    <property type="entry name" value="PRK13548.1"/>
    <property type="match status" value="1"/>
</dbReference>
<keyword evidence="2" id="KW-0547">Nucleotide-binding</keyword>
<evidence type="ECO:0000256" key="1">
    <source>
        <dbReference type="ARBA" id="ARBA00022448"/>
    </source>
</evidence>
<protein>
    <submittedName>
        <fullName evidence="7">Heme ABC transporter ATP-binding protein</fullName>
    </submittedName>
</protein>
<accession>A0ABW5NFP6</accession>
<evidence type="ECO:0000313" key="7">
    <source>
        <dbReference type="EMBL" id="MFD2597792.1"/>
    </source>
</evidence>
<dbReference type="PANTHER" id="PTHR42794:SF1">
    <property type="entry name" value="HEMIN IMPORT ATP-BINDING PROTEIN HMUV"/>
    <property type="match status" value="1"/>
</dbReference>